<protein>
    <submittedName>
        <fullName evidence="2">Uncharacterized protein</fullName>
    </submittedName>
</protein>
<proteinExistence type="predicted"/>
<evidence type="ECO:0000313" key="2">
    <source>
        <dbReference type="EMBL" id="KAG5515695.1"/>
    </source>
</evidence>
<feature type="compositionally biased region" description="Basic and acidic residues" evidence="1">
    <location>
        <begin position="69"/>
        <end position="87"/>
    </location>
</feature>
<evidence type="ECO:0000256" key="1">
    <source>
        <dbReference type="SAM" id="MobiDB-lite"/>
    </source>
</evidence>
<comment type="caution">
    <text evidence="2">The sequence shown here is derived from an EMBL/GenBank/DDBJ whole genome shotgun (WGS) entry which is preliminary data.</text>
</comment>
<gene>
    <name evidence="2" type="ORF">RHGRI_036669</name>
</gene>
<organism evidence="2 3">
    <name type="scientific">Rhododendron griersonianum</name>
    <dbReference type="NCBI Taxonomy" id="479676"/>
    <lineage>
        <taxon>Eukaryota</taxon>
        <taxon>Viridiplantae</taxon>
        <taxon>Streptophyta</taxon>
        <taxon>Embryophyta</taxon>
        <taxon>Tracheophyta</taxon>
        <taxon>Spermatophyta</taxon>
        <taxon>Magnoliopsida</taxon>
        <taxon>eudicotyledons</taxon>
        <taxon>Gunneridae</taxon>
        <taxon>Pentapetalae</taxon>
        <taxon>asterids</taxon>
        <taxon>Ericales</taxon>
        <taxon>Ericaceae</taxon>
        <taxon>Ericoideae</taxon>
        <taxon>Rhodoreae</taxon>
        <taxon>Rhododendron</taxon>
    </lineage>
</organism>
<sequence>MYTEGCEKLLAVKHKRAPPGKEPAGEPDAGPMIATCNRNRLAVKHQIGIDQGRDRRGKRKTRHDRRQKRGQERQRGKGRGEGERRRG</sequence>
<dbReference type="AlphaFoldDB" id="A0AAV6HPL7"/>
<evidence type="ECO:0000313" key="3">
    <source>
        <dbReference type="Proteomes" id="UP000823749"/>
    </source>
</evidence>
<feature type="compositionally biased region" description="Basic residues" evidence="1">
    <location>
        <begin position="55"/>
        <end position="68"/>
    </location>
</feature>
<dbReference type="EMBL" id="JACTNZ010000013">
    <property type="protein sequence ID" value="KAG5515695.1"/>
    <property type="molecule type" value="Genomic_DNA"/>
</dbReference>
<keyword evidence="3" id="KW-1185">Reference proteome</keyword>
<dbReference type="Proteomes" id="UP000823749">
    <property type="component" value="Chromosome 13"/>
</dbReference>
<accession>A0AAV6HPL7</accession>
<reference evidence="2 3" key="1">
    <citation type="submission" date="2020-08" db="EMBL/GenBank/DDBJ databases">
        <title>Plant Genome Project.</title>
        <authorList>
            <person name="Zhang R.-G."/>
        </authorList>
    </citation>
    <scope>NUCLEOTIDE SEQUENCE [LARGE SCALE GENOMIC DNA]</scope>
    <source>
        <strain evidence="2">WSP0</strain>
        <tissue evidence="2">Leaf</tissue>
    </source>
</reference>
<feature type="region of interest" description="Disordered" evidence="1">
    <location>
        <begin position="13"/>
        <end position="87"/>
    </location>
</feature>
<name>A0AAV6HPL7_9ERIC</name>